<gene>
    <name evidence="1" type="ORF">Pla52o_33960</name>
</gene>
<proteinExistence type="predicted"/>
<comment type="caution">
    <text evidence="1">The sequence shown here is derived from an EMBL/GenBank/DDBJ whole genome shotgun (WGS) entry which is preliminary data.</text>
</comment>
<keyword evidence="2" id="KW-1185">Reference proteome</keyword>
<protein>
    <submittedName>
        <fullName evidence="1">Uncharacterized protein</fullName>
    </submittedName>
</protein>
<name>A0A5C6CCL5_9BACT</name>
<evidence type="ECO:0000313" key="1">
    <source>
        <dbReference type="EMBL" id="TWU22340.1"/>
    </source>
</evidence>
<dbReference type="Proteomes" id="UP000316304">
    <property type="component" value="Unassembled WGS sequence"/>
</dbReference>
<dbReference type="RefSeq" id="WP_146595521.1">
    <property type="nucleotide sequence ID" value="NZ_SJPT01000005.1"/>
</dbReference>
<evidence type="ECO:0000313" key="2">
    <source>
        <dbReference type="Proteomes" id="UP000316304"/>
    </source>
</evidence>
<reference evidence="1 2" key="1">
    <citation type="submission" date="2019-02" db="EMBL/GenBank/DDBJ databases">
        <title>Deep-cultivation of Planctomycetes and their phenomic and genomic characterization uncovers novel biology.</title>
        <authorList>
            <person name="Wiegand S."/>
            <person name="Jogler M."/>
            <person name="Boedeker C."/>
            <person name="Pinto D."/>
            <person name="Vollmers J."/>
            <person name="Rivas-Marin E."/>
            <person name="Kohn T."/>
            <person name="Peeters S.H."/>
            <person name="Heuer A."/>
            <person name="Rast P."/>
            <person name="Oberbeckmann S."/>
            <person name="Bunk B."/>
            <person name="Jeske O."/>
            <person name="Meyerdierks A."/>
            <person name="Storesund J.E."/>
            <person name="Kallscheuer N."/>
            <person name="Luecker S."/>
            <person name="Lage O.M."/>
            <person name="Pohl T."/>
            <person name="Merkel B.J."/>
            <person name="Hornburger P."/>
            <person name="Mueller R.-W."/>
            <person name="Bruemmer F."/>
            <person name="Labrenz M."/>
            <person name="Spormann A.M."/>
            <person name="Op Den Camp H."/>
            <person name="Overmann J."/>
            <person name="Amann R."/>
            <person name="Jetten M.S.M."/>
            <person name="Mascher T."/>
            <person name="Medema M.H."/>
            <person name="Devos D.P."/>
            <person name="Kaster A.-K."/>
            <person name="Ovreas L."/>
            <person name="Rohde M."/>
            <person name="Galperin M.Y."/>
            <person name="Jogler C."/>
        </authorList>
    </citation>
    <scope>NUCLEOTIDE SEQUENCE [LARGE SCALE GENOMIC DNA]</scope>
    <source>
        <strain evidence="1 2">Pla52o</strain>
    </source>
</reference>
<dbReference type="OrthoDB" id="9794403at2"/>
<dbReference type="EMBL" id="SJPT01000005">
    <property type="protein sequence ID" value="TWU22340.1"/>
    <property type="molecule type" value="Genomic_DNA"/>
</dbReference>
<dbReference type="AlphaFoldDB" id="A0A5C6CCL5"/>
<sequence length="93" mass="10678">MTEFCETVLLQLAYPSRTRLPNFQRPMFFGGDILIRMQACDSIPKKTLCLWDRQRLGWPMQLGVRSPRGLALRREATEYSTANRVLSAIQSSS</sequence>
<accession>A0A5C6CCL5</accession>
<organism evidence="1 2">
    <name type="scientific">Novipirellula galeiformis</name>
    <dbReference type="NCBI Taxonomy" id="2528004"/>
    <lineage>
        <taxon>Bacteria</taxon>
        <taxon>Pseudomonadati</taxon>
        <taxon>Planctomycetota</taxon>
        <taxon>Planctomycetia</taxon>
        <taxon>Pirellulales</taxon>
        <taxon>Pirellulaceae</taxon>
        <taxon>Novipirellula</taxon>
    </lineage>
</organism>